<name>A0A5J4WNK2_9EUKA</name>
<evidence type="ECO:0000313" key="2">
    <source>
        <dbReference type="EMBL" id="KAA6396524.1"/>
    </source>
</evidence>
<sequence>MGRLDSLPYTPNLPINTRSSNRPNHIRSRTNSDGTDDNGDNDQSENAIEPKHFIIGIDGLRRNDNRMQLQANINGEANPEINISKISDSTTL</sequence>
<feature type="non-terminal residue" evidence="2">
    <location>
        <position position="92"/>
    </location>
</feature>
<feature type="compositionally biased region" description="Polar residues" evidence="1">
    <location>
        <begin position="13"/>
        <end position="23"/>
    </location>
</feature>
<gene>
    <name evidence="2" type="ORF">EZS28_007946</name>
</gene>
<reference evidence="2 3" key="1">
    <citation type="submission" date="2019-03" db="EMBL/GenBank/DDBJ databases">
        <title>Single cell metagenomics reveals metabolic interactions within the superorganism composed of flagellate Streblomastix strix and complex community of Bacteroidetes bacteria on its surface.</title>
        <authorList>
            <person name="Treitli S.C."/>
            <person name="Kolisko M."/>
            <person name="Husnik F."/>
            <person name="Keeling P."/>
            <person name="Hampl V."/>
        </authorList>
    </citation>
    <scope>NUCLEOTIDE SEQUENCE [LARGE SCALE GENOMIC DNA]</scope>
    <source>
        <strain evidence="2">ST1C</strain>
    </source>
</reference>
<feature type="region of interest" description="Disordered" evidence="1">
    <location>
        <begin position="1"/>
        <end position="52"/>
    </location>
</feature>
<evidence type="ECO:0000313" key="3">
    <source>
        <dbReference type="Proteomes" id="UP000324800"/>
    </source>
</evidence>
<accession>A0A5J4WNK2</accession>
<dbReference type="EMBL" id="SNRW01001404">
    <property type="protein sequence ID" value="KAA6396524.1"/>
    <property type="molecule type" value="Genomic_DNA"/>
</dbReference>
<evidence type="ECO:0000256" key="1">
    <source>
        <dbReference type="SAM" id="MobiDB-lite"/>
    </source>
</evidence>
<organism evidence="2 3">
    <name type="scientific">Streblomastix strix</name>
    <dbReference type="NCBI Taxonomy" id="222440"/>
    <lineage>
        <taxon>Eukaryota</taxon>
        <taxon>Metamonada</taxon>
        <taxon>Preaxostyla</taxon>
        <taxon>Oxymonadida</taxon>
        <taxon>Streblomastigidae</taxon>
        <taxon>Streblomastix</taxon>
    </lineage>
</organism>
<protein>
    <submittedName>
        <fullName evidence="2">Uncharacterized protein</fullName>
    </submittedName>
</protein>
<feature type="compositionally biased region" description="Acidic residues" evidence="1">
    <location>
        <begin position="34"/>
        <end position="43"/>
    </location>
</feature>
<dbReference type="Proteomes" id="UP000324800">
    <property type="component" value="Unassembled WGS sequence"/>
</dbReference>
<proteinExistence type="predicted"/>
<dbReference type="AlphaFoldDB" id="A0A5J4WNK2"/>
<comment type="caution">
    <text evidence="2">The sequence shown here is derived from an EMBL/GenBank/DDBJ whole genome shotgun (WGS) entry which is preliminary data.</text>
</comment>